<feature type="domain" description="HMA" evidence="5">
    <location>
        <begin position="50"/>
        <end position="116"/>
    </location>
</feature>
<dbReference type="InterPro" id="IPR006122">
    <property type="entry name" value="HMA_Cu_ion-bd"/>
</dbReference>
<dbReference type="PRINTS" id="PR00944">
    <property type="entry name" value="CUEXPORT"/>
</dbReference>
<dbReference type="Pfam" id="PF00403">
    <property type="entry name" value="HMA"/>
    <property type="match status" value="1"/>
</dbReference>
<keyword evidence="4" id="KW-0812">Transmembrane</keyword>
<evidence type="ECO:0000256" key="1">
    <source>
        <dbReference type="ARBA" id="ARBA00015313"/>
    </source>
</evidence>
<name>A0A0R2I529_CARDV</name>
<proteinExistence type="predicted"/>
<dbReference type="PROSITE" id="PS50846">
    <property type="entry name" value="HMA_2"/>
    <property type="match status" value="1"/>
</dbReference>
<accession>A0A0R2I529</accession>
<keyword evidence="3" id="KW-0186">Copper</keyword>
<dbReference type="InterPro" id="IPR006121">
    <property type="entry name" value="HMA_dom"/>
</dbReference>
<keyword evidence="4" id="KW-1133">Transmembrane helix</keyword>
<keyword evidence="7" id="KW-1185">Reference proteome</keyword>
<dbReference type="Gene3D" id="3.30.70.100">
    <property type="match status" value="1"/>
</dbReference>
<evidence type="ECO:0000256" key="2">
    <source>
        <dbReference type="ARBA" id="ARBA00022723"/>
    </source>
</evidence>
<evidence type="ECO:0000313" key="6">
    <source>
        <dbReference type="EMBL" id="KRN56983.1"/>
    </source>
</evidence>
<dbReference type="GO" id="GO:0006825">
    <property type="term" value="P:copper ion transport"/>
    <property type="evidence" value="ECO:0007669"/>
    <property type="project" value="InterPro"/>
</dbReference>
<keyword evidence="4" id="KW-0472">Membrane</keyword>
<dbReference type="InterPro" id="IPR036163">
    <property type="entry name" value="HMA_dom_sf"/>
</dbReference>
<evidence type="ECO:0000256" key="3">
    <source>
        <dbReference type="ARBA" id="ARBA00023008"/>
    </source>
</evidence>
<evidence type="ECO:0000313" key="7">
    <source>
        <dbReference type="Proteomes" id="UP000051658"/>
    </source>
</evidence>
<dbReference type="AlphaFoldDB" id="A0A0R2I529"/>
<protein>
    <recommendedName>
        <fullName evidence="1">Copper chaperone CopZ</fullName>
    </recommendedName>
</protein>
<dbReference type="SUPFAM" id="SSF55008">
    <property type="entry name" value="HMA, heavy metal-associated domain"/>
    <property type="match status" value="1"/>
</dbReference>
<dbReference type="PANTHER" id="PTHR46594">
    <property type="entry name" value="P-TYPE CATION-TRANSPORTING ATPASE"/>
    <property type="match status" value="1"/>
</dbReference>
<organism evidence="6 7">
    <name type="scientific">Carnobacterium divergens DSM 20623</name>
    <dbReference type="NCBI Taxonomy" id="1449336"/>
    <lineage>
        <taxon>Bacteria</taxon>
        <taxon>Bacillati</taxon>
        <taxon>Bacillota</taxon>
        <taxon>Bacilli</taxon>
        <taxon>Lactobacillales</taxon>
        <taxon>Carnobacteriaceae</taxon>
        <taxon>Carnobacterium</taxon>
    </lineage>
</organism>
<dbReference type="eggNOG" id="COG2608">
    <property type="taxonomic scope" value="Bacteria"/>
</dbReference>
<dbReference type="NCBIfam" id="NF033794">
    <property type="entry name" value="chaper_CopZ_Eh"/>
    <property type="match status" value="1"/>
</dbReference>
<dbReference type="Proteomes" id="UP000051658">
    <property type="component" value="Unassembled WGS sequence"/>
</dbReference>
<comment type="caution">
    <text evidence="6">The sequence shown here is derived from an EMBL/GenBank/DDBJ whole genome shotgun (WGS) entry which is preliminary data.</text>
</comment>
<keyword evidence="2" id="KW-0479">Metal-binding</keyword>
<evidence type="ECO:0000256" key="4">
    <source>
        <dbReference type="SAM" id="Phobius"/>
    </source>
</evidence>
<dbReference type="PROSITE" id="PS01047">
    <property type="entry name" value="HMA_1"/>
    <property type="match status" value="1"/>
</dbReference>
<sequence>MFKKQLLIEVVFYFALVIFFLTKNDYKCKLQLSQTFTSVIEKKRKKESIMKQTFKITGMTCQHCVKNIETAVQELNGLKKIKIHLKKETALVHYNEEQLSSEAIINKITEAGYQAEVI</sequence>
<dbReference type="EMBL" id="JQBS01000017">
    <property type="protein sequence ID" value="KRN56983.1"/>
    <property type="molecule type" value="Genomic_DNA"/>
</dbReference>
<dbReference type="NCBIfam" id="TIGR00003">
    <property type="entry name" value="copper ion binding protein"/>
    <property type="match status" value="1"/>
</dbReference>
<dbReference type="FunFam" id="3.30.70.100:FF:000001">
    <property type="entry name" value="ATPase copper transporting beta"/>
    <property type="match status" value="1"/>
</dbReference>
<dbReference type="GO" id="GO:0005507">
    <property type="term" value="F:copper ion binding"/>
    <property type="evidence" value="ECO:0007669"/>
    <property type="project" value="InterPro"/>
</dbReference>
<dbReference type="InterPro" id="IPR017969">
    <property type="entry name" value="Heavy-metal-associated_CS"/>
</dbReference>
<reference evidence="6 7" key="1">
    <citation type="journal article" date="2015" name="Genome Announc.">
        <title>Expanding the biotechnology potential of lactobacilli through comparative genomics of 213 strains and associated genera.</title>
        <authorList>
            <person name="Sun Z."/>
            <person name="Harris H.M."/>
            <person name="McCann A."/>
            <person name="Guo C."/>
            <person name="Argimon S."/>
            <person name="Zhang W."/>
            <person name="Yang X."/>
            <person name="Jeffery I.B."/>
            <person name="Cooney J.C."/>
            <person name="Kagawa T.F."/>
            <person name="Liu W."/>
            <person name="Song Y."/>
            <person name="Salvetti E."/>
            <person name="Wrobel A."/>
            <person name="Rasinkangas P."/>
            <person name="Parkhill J."/>
            <person name="Rea M.C."/>
            <person name="O'Sullivan O."/>
            <person name="Ritari J."/>
            <person name="Douillard F.P."/>
            <person name="Paul Ross R."/>
            <person name="Yang R."/>
            <person name="Briner A.E."/>
            <person name="Felis G.E."/>
            <person name="de Vos W.M."/>
            <person name="Barrangou R."/>
            <person name="Klaenhammer T.R."/>
            <person name="Caufield P.W."/>
            <person name="Cui Y."/>
            <person name="Zhang H."/>
            <person name="O'Toole P.W."/>
        </authorList>
    </citation>
    <scope>NUCLEOTIDE SEQUENCE [LARGE SCALE GENOMIC DNA]</scope>
    <source>
        <strain evidence="6 7">DSM 20623</strain>
    </source>
</reference>
<evidence type="ECO:0000259" key="5">
    <source>
        <dbReference type="PROSITE" id="PS50846"/>
    </source>
</evidence>
<gene>
    <name evidence="6" type="ORF">IV74_GL000633</name>
</gene>
<dbReference type="CDD" id="cd00371">
    <property type="entry name" value="HMA"/>
    <property type="match status" value="1"/>
</dbReference>
<dbReference type="PATRIC" id="fig|1449336.4.peg.647"/>
<feature type="transmembrane region" description="Helical" evidence="4">
    <location>
        <begin position="6"/>
        <end position="22"/>
    </location>
</feature>
<dbReference type="PANTHER" id="PTHR46594:SF4">
    <property type="entry name" value="P-TYPE CATION-TRANSPORTING ATPASE"/>
    <property type="match status" value="1"/>
</dbReference>
<dbReference type="InterPro" id="IPR000428">
    <property type="entry name" value="Cu-bd"/>
</dbReference>